<dbReference type="Pfam" id="PF00528">
    <property type="entry name" value="BPD_transp_1"/>
    <property type="match status" value="1"/>
</dbReference>
<evidence type="ECO:0000256" key="3">
    <source>
        <dbReference type="ARBA" id="ARBA00016864"/>
    </source>
</evidence>
<evidence type="ECO:0000256" key="9">
    <source>
        <dbReference type="ARBA" id="ARBA00023136"/>
    </source>
</evidence>
<dbReference type="InterPro" id="IPR005672">
    <property type="entry name" value="Phosphate_PstA"/>
</dbReference>
<evidence type="ECO:0000256" key="4">
    <source>
        <dbReference type="ARBA" id="ARBA00022448"/>
    </source>
</evidence>
<evidence type="ECO:0000256" key="1">
    <source>
        <dbReference type="ARBA" id="ARBA00004651"/>
    </source>
</evidence>
<keyword evidence="8 10" id="KW-1133">Transmembrane helix</keyword>
<feature type="transmembrane region" description="Helical" evidence="10">
    <location>
        <begin position="70"/>
        <end position="98"/>
    </location>
</feature>
<dbReference type="EMBL" id="CP021358">
    <property type="protein sequence ID" value="ART63666.1"/>
    <property type="molecule type" value="Genomic_DNA"/>
</dbReference>
<dbReference type="PANTHER" id="PTHR42922">
    <property type="entry name" value="PHOSPHATE TRANSPORT SYSTEM PERMEASE PROTEIN PSTA"/>
    <property type="match status" value="1"/>
</dbReference>
<dbReference type="Proteomes" id="UP000194457">
    <property type="component" value="Chromosome"/>
</dbReference>
<protein>
    <recommendedName>
        <fullName evidence="3 10">Phosphate transport system permease protein PstA</fullName>
    </recommendedName>
</protein>
<dbReference type="NCBIfam" id="TIGR00974">
    <property type="entry name" value="3a0107s02c"/>
    <property type="match status" value="1"/>
</dbReference>
<comment type="subcellular location">
    <subcellularLocation>
        <location evidence="10">Cell inner membrane</location>
        <topology evidence="10">Multi-pass membrane protein</topology>
    </subcellularLocation>
    <subcellularLocation>
        <location evidence="1">Cell membrane</location>
        <topology evidence="1">Multi-pass membrane protein</topology>
    </subcellularLocation>
</comment>
<feature type="domain" description="ABC transmembrane type-1" evidence="11">
    <location>
        <begin position="70"/>
        <end position="276"/>
    </location>
</feature>
<dbReference type="GO" id="GO:0005315">
    <property type="term" value="F:phosphate transmembrane transporter activity"/>
    <property type="evidence" value="ECO:0007669"/>
    <property type="project" value="InterPro"/>
</dbReference>
<feature type="transmembrane region" description="Helical" evidence="10">
    <location>
        <begin position="138"/>
        <end position="156"/>
    </location>
</feature>
<reference evidence="12 13" key="1">
    <citation type="submission" date="2017-05" db="EMBL/GenBank/DDBJ databases">
        <authorList>
            <person name="Song R."/>
            <person name="Chenine A.L."/>
            <person name="Ruprecht R.M."/>
        </authorList>
    </citation>
    <scope>NUCLEOTIDE SEQUENCE [LARGE SCALE GENOMIC DNA]</scope>
    <source>
        <strain evidence="12">SW32</strain>
    </source>
</reference>
<evidence type="ECO:0000256" key="8">
    <source>
        <dbReference type="ARBA" id="ARBA00022989"/>
    </source>
</evidence>
<evidence type="ECO:0000259" key="11">
    <source>
        <dbReference type="PROSITE" id="PS50928"/>
    </source>
</evidence>
<dbReference type="SUPFAM" id="SSF161098">
    <property type="entry name" value="MetI-like"/>
    <property type="match status" value="1"/>
</dbReference>
<name>A0A240URA9_9GAMM</name>
<dbReference type="AlphaFoldDB" id="A0A240URA9"/>
<dbReference type="GO" id="GO:0035435">
    <property type="term" value="P:phosphate ion transmembrane transport"/>
    <property type="evidence" value="ECO:0007669"/>
    <property type="project" value="InterPro"/>
</dbReference>
<dbReference type="GO" id="GO:0005886">
    <property type="term" value="C:plasma membrane"/>
    <property type="evidence" value="ECO:0007669"/>
    <property type="project" value="UniProtKB-SubCell"/>
</dbReference>
<dbReference type="PROSITE" id="PS50928">
    <property type="entry name" value="ABC_TM1"/>
    <property type="match status" value="1"/>
</dbReference>
<feature type="transmembrane region" description="Helical" evidence="10">
    <location>
        <begin position="255"/>
        <end position="276"/>
    </location>
</feature>
<dbReference type="InterPro" id="IPR051408">
    <property type="entry name" value="Phosphate_transprt_permease"/>
</dbReference>
<dbReference type="Gene3D" id="1.10.3720.10">
    <property type="entry name" value="MetI-like"/>
    <property type="match status" value="1"/>
</dbReference>
<evidence type="ECO:0000256" key="10">
    <source>
        <dbReference type="RuleBase" id="RU363043"/>
    </source>
</evidence>
<accession>A0A240URA9</accession>
<keyword evidence="9 10" id="KW-0472">Membrane</keyword>
<dbReference type="InterPro" id="IPR035906">
    <property type="entry name" value="MetI-like_sf"/>
</dbReference>
<comment type="similarity">
    <text evidence="2 10">Belongs to the binding-protein-dependent transport system permease family. CysTW subfamily.</text>
</comment>
<evidence type="ECO:0000256" key="6">
    <source>
        <dbReference type="ARBA" id="ARBA00022592"/>
    </source>
</evidence>
<keyword evidence="5 10" id="KW-1003">Cell membrane</keyword>
<dbReference type="InterPro" id="IPR000515">
    <property type="entry name" value="MetI-like"/>
</dbReference>
<proteinExistence type="inferred from homology"/>
<dbReference type="OrthoDB" id="9785113at2"/>
<evidence type="ECO:0000256" key="5">
    <source>
        <dbReference type="ARBA" id="ARBA00022475"/>
    </source>
</evidence>
<comment type="caution">
    <text evidence="10">Lacks conserved residue(s) required for the propagation of feature annotation.</text>
</comment>
<evidence type="ECO:0000313" key="12">
    <source>
        <dbReference type="EMBL" id="ART63666.1"/>
    </source>
</evidence>
<dbReference type="KEGG" id="kma:B9H00_11890"/>
<gene>
    <name evidence="12" type="ORF">B9H00_11890</name>
</gene>
<keyword evidence="6" id="KW-0592">Phosphate transport</keyword>
<dbReference type="PANTHER" id="PTHR42922:SF1">
    <property type="entry name" value="PHOSPHATE TRANSPORT SYSTEM PERMEASE PROTEIN PSTA"/>
    <property type="match status" value="1"/>
</dbReference>
<feature type="transmembrane region" description="Helical" evidence="10">
    <location>
        <begin position="110"/>
        <end position="132"/>
    </location>
</feature>
<evidence type="ECO:0000313" key="13">
    <source>
        <dbReference type="Proteomes" id="UP000194457"/>
    </source>
</evidence>
<keyword evidence="4" id="KW-0813">Transport</keyword>
<evidence type="ECO:0000256" key="7">
    <source>
        <dbReference type="ARBA" id="ARBA00022692"/>
    </source>
</evidence>
<keyword evidence="13" id="KW-1185">Reference proteome</keyword>
<sequence>MKEAVMNPVYRRRRMVNRIIMTASLLASAFGVIWLFLILLTLVTKGVPALSLDVFTERTRMSGGGLGNAILGSLIMTALATVGGTIIGIAAGTWLAEYGGRSRLANTIRFINDVLLSAPSIIIGLYIYAVVVLPMGHFSGWAGVAALMVIIIPVVIRSTEDMLLLVPNSLREAAAALGAHRWLIVLRVCYSGARAGITTGVLLGCARISGETAPLLFTALNTNQWNFFNMGSEMPNLPMVLYQNMTINSFIPAQVSLAWAGALILTVAVLMLNILARVSAARSQK</sequence>
<keyword evidence="7 10" id="KW-0812">Transmembrane</keyword>
<organism evidence="12 13">
    <name type="scientific">Kushneria marisflavi</name>
    <dbReference type="NCBI Taxonomy" id="157779"/>
    <lineage>
        <taxon>Bacteria</taxon>
        <taxon>Pseudomonadati</taxon>
        <taxon>Pseudomonadota</taxon>
        <taxon>Gammaproteobacteria</taxon>
        <taxon>Oceanospirillales</taxon>
        <taxon>Halomonadaceae</taxon>
        <taxon>Kushneria</taxon>
    </lineage>
</organism>
<evidence type="ECO:0000256" key="2">
    <source>
        <dbReference type="ARBA" id="ARBA00007069"/>
    </source>
</evidence>
<dbReference type="CDD" id="cd06261">
    <property type="entry name" value="TM_PBP2"/>
    <property type="match status" value="1"/>
</dbReference>